<dbReference type="Pfam" id="PF01963">
    <property type="entry name" value="TraB_PrgY_gumN"/>
    <property type="match status" value="1"/>
</dbReference>
<dbReference type="OrthoDB" id="48306at2759"/>
<sequence>MESLNSTSFPIFNTNPFLLKTRPFKPSKVSVKPPPPDFDFRSEILEESTAVIAKTHPELLDLASGGSLVLIEKRLFGPVPSWRAEFVEPEAIWLVGTTHISRESAMEVERVVQALKPDNVVVELCRSRQV</sequence>
<name>A0A2P5C9V3_TREOI</name>
<dbReference type="InParanoid" id="A0A2P5C9V3"/>
<dbReference type="InterPro" id="IPR002816">
    <property type="entry name" value="TraB/PrgY/GumN_fam"/>
</dbReference>
<organism evidence="1 2">
    <name type="scientific">Trema orientale</name>
    <name type="common">Charcoal tree</name>
    <name type="synonym">Celtis orientalis</name>
    <dbReference type="NCBI Taxonomy" id="63057"/>
    <lineage>
        <taxon>Eukaryota</taxon>
        <taxon>Viridiplantae</taxon>
        <taxon>Streptophyta</taxon>
        <taxon>Embryophyta</taxon>
        <taxon>Tracheophyta</taxon>
        <taxon>Spermatophyta</taxon>
        <taxon>Magnoliopsida</taxon>
        <taxon>eudicotyledons</taxon>
        <taxon>Gunneridae</taxon>
        <taxon>Pentapetalae</taxon>
        <taxon>rosids</taxon>
        <taxon>fabids</taxon>
        <taxon>Rosales</taxon>
        <taxon>Cannabaceae</taxon>
        <taxon>Trema</taxon>
    </lineage>
</organism>
<protein>
    <submittedName>
        <fullName evidence="1">Pheromone shutdown</fullName>
    </submittedName>
</protein>
<dbReference type="EMBL" id="JXTC01000393">
    <property type="protein sequence ID" value="PON57828.1"/>
    <property type="molecule type" value="Genomic_DNA"/>
</dbReference>
<evidence type="ECO:0000313" key="1">
    <source>
        <dbReference type="EMBL" id="PON57828.1"/>
    </source>
</evidence>
<proteinExistence type="predicted"/>
<dbReference type="InterPro" id="IPR046345">
    <property type="entry name" value="TraB_PrgY-like"/>
</dbReference>
<gene>
    <name evidence="1" type="ORF">TorRG33x02_292820</name>
</gene>
<dbReference type="PANTHER" id="PTHR21530:SF0">
    <property type="entry name" value="TRAB FAMILY PROTEIN"/>
    <property type="match status" value="1"/>
</dbReference>
<dbReference type="PANTHER" id="PTHR21530">
    <property type="entry name" value="PHEROMONE SHUTDOWN PROTEIN"/>
    <property type="match status" value="1"/>
</dbReference>
<accession>A0A2P5C9V3</accession>
<keyword evidence="2" id="KW-1185">Reference proteome</keyword>
<comment type="caution">
    <text evidence="1">The sequence shown here is derived from an EMBL/GenBank/DDBJ whole genome shotgun (WGS) entry which is preliminary data.</text>
</comment>
<evidence type="ECO:0000313" key="2">
    <source>
        <dbReference type="Proteomes" id="UP000237000"/>
    </source>
</evidence>
<reference evidence="2" key="1">
    <citation type="submission" date="2016-06" db="EMBL/GenBank/DDBJ databases">
        <title>Parallel loss of symbiosis genes in relatives of nitrogen-fixing non-legume Parasponia.</title>
        <authorList>
            <person name="Van Velzen R."/>
            <person name="Holmer R."/>
            <person name="Bu F."/>
            <person name="Rutten L."/>
            <person name="Van Zeijl A."/>
            <person name="Liu W."/>
            <person name="Santuari L."/>
            <person name="Cao Q."/>
            <person name="Sharma T."/>
            <person name="Shen D."/>
            <person name="Roswanjaya Y."/>
            <person name="Wardhani T."/>
            <person name="Kalhor M.S."/>
            <person name="Jansen J."/>
            <person name="Van den Hoogen J."/>
            <person name="Gungor B."/>
            <person name="Hartog M."/>
            <person name="Hontelez J."/>
            <person name="Verver J."/>
            <person name="Yang W.-C."/>
            <person name="Schijlen E."/>
            <person name="Repin R."/>
            <person name="Schilthuizen M."/>
            <person name="Schranz E."/>
            <person name="Heidstra R."/>
            <person name="Miyata K."/>
            <person name="Fedorova E."/>
            <person name="Kohlen W."/>
            <person name="Bisseling T."/>
            <person name="Smit S."/>
            <person name="Geurts R."/>
        </authorList>
    </citation>
    <scope>NUCLEOTIDE SEQUENCE [LARGE SCALE GENOMIC DNA]</scope>
    <source>
        <strain evidence="2">cv. RG33-2</strain>
    </source>
</reference>
<dbReference type="Proteomes" id="UP000237000">
    <property type="component" value="Unassembled WGS sequence"/>
</dbReference>
<dbReference type="AlphaFoldDB" id="A0A2P5C9V3"/>